<keyword evidence="4" id="KW-0067">ATP-binding</keyword>
<dbReference type="Pfam" id="PF00271">
    <property type="entry name" value="Helicase_C"/>
    <property type="match status" value="1"/>
</dbReference>
<name>A0ABD1VK18_9LAMI</name>
<dbReference type="SUPFAM" id="SSF52540">
    <property type="entry name" value="P-loop containing nucleoside triphosphate hydrolases"/>
    <property type="match status" value="1"/>
</dbReference>
<evidence type="ECO:0000313" key="5">
    <source>
        <dbReference type="Proteomes" id="UP001604277"/>
    </source>
</evidence>
<dbReference type="Gene3D" id="3.40.50.300">
    <property type="entry name" value="P-loop containing nucleotide triphosphate hydrolases"/>
    <property type="match status" value="1"/>
</dbReference>
<keyword evidence="1" id="KW-0539">Nucleus</keyword>
<feature type="domain" description="Helicase C-terminal" evidence="3">
    <location>
        <begin position="74"/>
        <end position="126"/>
    </location>
</feature>
<keyword evidence="4" id="KW-0547">Nucleotide-binding</keyword>
<evidence type="ECO:0000313" key="4">
    <source>
        <dbReference type="EMBL" id="KAL2537546.1"/>
    </source>
</evidence>
<keyword evidence="4" id="KW-0378">Hydrolase</keyword>
<dbReference type="InterPro" id="IPR027417">
    <property type="entry name" value="P-loop_NTPase"/>
</dbReference>
<evidence type="ECO:0000259" key="3">
    <source>
        <dbReference type="Pfam" id="PF00271"/>
    </source>
</evidence>
<comment type="caution">
    <text evidence="4">The sequence shown here is derived from an EMBL/GenBank/DDBJ whole genome shotgun (WGS) entry which is preliminary data.</text>
</comment>
<accession>A0ABD1VK18</accession>
<dbReference type="AlphaFoldDB" id="A0ABD1VK18"/>
<reference evidence="5" key="1">
    <citation type="submission" date="2024-07" db="EMBL/GenBank/DDBJ databases">
        <title>Two chromosome-level genome assemblies of Korean endemic species Abeliophyllum distichum and Forsythia ovata (Oleaceae).</title>
        <authorList>
            <person name="Jang H."/>
        </authorList>
    </citation>
    <scope>NUCLEOTIDE SEQUENCE [LARGE SCALE GENOMIC DNA]</scope>
</reference>
<dbReference type="PANTHER" id="PTHR45623">
    <property type="entry name" value="CHROMODOMAIN-HELICASE-DNA-BINDING PROTEIN 3-RELATED-RELATED"/>
    <property type="match status" value="1"/>
</dbReference>
<gene>
    <name evidence="4" type="ORF">Fot_18937</name>
</gene>
<dbReference type="PANTHER" id="PTHR45623:SF13">
    <property type="entry name" value="HELICASE PROTEIN MOM1"/>
    <property type="match status" value="1"/>
</dbReference>
<sequence length="271" mass="29758">MLASMLKLIDNRHISLLLFVVSQQPPHFPPSPAARDIPPSPAAAVGHRSLSSRNIPSSPEAAAGRRSLARVAPSKKHAAVNHFNKKESGQFVFLLENRACSSSIKLSSVDIVIIYDSEWNPANDLKALQKLSFDSKFEQIKVFRLYSSCTVEEKALLLAKQVLNLDNNMQNLSRTTSDTLLMWGASYLFSKLDDYHADSSPTSASNISSEQLLLNDTTNELLSILSESYENNGSGCIISKVQLGVGHYSINLPLLGEGKFQLKDGEEAHVF</sequence>
<proteinExistence type="predicted"/>
<dbReference type="GO" id="GO:0004386">
    <property type="term" value="F:helicase activity"/>
    <property type="evidence" value="ECO:0007669"/>
    <property type="project" value="UniProtKB-KW"/>
</dbReference>
<protein>
    <submittedName>
        <fullName evidence="4">Helicase protein MOM1</fullName>
    </submittedName>
</protein>
<organism evidence="4 5">
    <name type="scientific">Forsythia ovata</name>
    <dbReference type="NCBI Taxonomy" id="205694"/>
    <lineage>
        <taxon>Eukaryota</taxon>
        <taxon>Viridiplantae</taxon>
        <taxon>Streptophyta</taxon>
        <taxon>Embryophyta</taxon>
        <taxon>Tracheophyta</taxon>
        <taxon>Spermatophyta</taxon>
        <taxon>Magnoliopsida</taxon>
        <taxon>eudicotyledons</taxon>
        <taxon>Gunneridae</taxon>
        <taxon>Pentapetalae</taxon>
        <taxon>asterids</taxon>
        <taxon>lamiids</taxon>
        <taxon>Lamiales</taxon>
        <taxon>Oleaceae</taxon>
        <taxon>Forsythieae</taxon>
        <taxon>Forsythia</taxon>
    </lineage>
</organism>
<evidence type="ECO:0000256" key="2">
    <source>
        <dbReference type="SAM" id="MobiDB-lite"/>
    </source>
</evidence>
<keyword evidence="5" id="KW-1185">Reference proteome</keyword>
<dbReference type="InterPro" id="IPR001650">
    <property type="entry name" value="Helicase_C-like"/>
</dbReference>
<dbReference type="Proteomes" id="UP001604277">
    <property type="component" value="Unassembled WGS sequence"/>
</dbReference>
<feature type="region of interest" description="Disordered" evidence="2">
    <location>
        <begin position="29"/>
        <end position="64"/>
    </location>
</feature>
<evidence type="ECO:0000256" key="1">
    <source>
        <dbReference type="ARBA" id="ARBA00023242"/>
    </source>
</evidence>
<keyword evidence="4" id="KW-0347">Helicase</keyword>
<dbReference type="EMBL" id="JBFOLJ010000005">
    <property type="protein sequence ID" value="KAL2537546.1"/>
    <property type="molecule type" value="Genomic_DNA"/>
</dbReference>